<reference evidence="4" key="1">
    <citation type="submission" date="2020-10" db="EMBL/GenBank/DDBJ databases">
        <authorList>
            <person name="Gilroy R."/>
        </authorList>
    </citation>
    <scope>NUCLEOTIDE SEQUENCE</scope>
    <source>
        <strain evidence="4">CHK152-2994</strain>
    </source>
</reference>
<feature type="compositionally biased region" description="Polar residues" evidence="1">
    <location>
        <begin position="135"/>
        <end position="149"/>
    </location>
</feature>
<name>A0A9D1K4S4_9BACT</name>
<dbReference type="GO" id="GO:0042834">
    <property type="term" value="F:peptidoglycan binding"/>
    <property type="evidence" value="ECO:0007669"/>
    <property type="project" value="InterPro"/>
</dbReference>
<comment type="caution">
    <text evidence="4">The sequence shown here is derived from an EMBL/GenBank/DDBJ whole genome shotgun (WGS) entry which is preliminary data.</text>
</comment>
<keyword evidence="2" id="KW-1133">Transmembrane helix</keyword>
<dbReference type="SUPFAM" id="SSF110997">
    <property type="entry name" value="Sporulation related repeat"/>
    <property type="match status" value="1"/>
</dbReference>
<organism evidence="4 5">
    <name type="scientific">Candidatus Scatenecus faecavium</name>
    <dbReference type="NCBI Taxonomy" id="2840915"/>
    <lineage>
        <taxon>Bacteria</taxon>
        <taxon>Candidatus Scatenecus</taxon>
    </lineage>
</organism>
<dbReference type="InterPro" id="IPR007730">
    <property type="entry name" value="SPOR-like_dom"/>
</dbReference>
<keyword evidence="2" id="KW-0472">Membrane</keyword>
<dbReference type="InterPro" id="IPR036680">
    <property type="entry name" value="SPOR-like_sf"/>
</dbReference>
<dbReference type="PROSITE" id="PS51724">
    <property type="entry name" value="SPOR"/>
    <property type="match status" value="1"/>
</dbReference>
<evidence type="ECO:0000259" key="3">
    <source>
        <dbReference type="PROSITE" id="PS51724"/>
    </source>
</evidence>
<evidence type="ECO:0000256" key="2">
    <source>
        <dbReference type="SAM" id="Phobius"/>
    </source>
</evidence>
<feature type="region of interest" description="Disordered" evidence="1">
    <location>
        <begin position="133"/>
        <end position="175"/>
    </location>
</feature>
<protein>
    <recommendedName>
        <fullName evidence="3">SPOR domain-containing protein</fullName>
    </recommendedName>
</protein>
<accession>A0A9D1K4S4</accession>
<evidence type="ECO:0000313" key="5">
    <source>
        <dbReference type="Proteomes" id="UP000824139"/>
    </source>
</evidence>
<dbReference type="Gene3D" id="3.30.70.1070">
    <property type="entry name" value="Sporulation related repeat"/>
    <property type="match status" value="1"/>
</dbReference>
<gene>
    <name evidence="4" type="ORF">IAD41_09665</name>
</gene>
<proteinExistence type="predicted"/>
<feature type="transmembrane region" description="Helical" evidence="2">
    <location>
        <begin position="29"/>
        <end position="48"/>
    </location>
</feature>
<keyword evidence="2" id="KW-0812">Transmembrane</keyword>
<dbReference type="AlphaFoldDB" id="A0A9D1K4S4"/>
<evidence type="ECO:0000256" key="1">
    <source>
        <dbReference type="SAM" id="MobiDB-lite"/>
    </source>
</evidence>
<evidence type="ECO:0000313" key="4">
    <source>
        <dbReference type="EMBL" id="HIS83856.1"/>
    </source>
</evidence>
<dbReference type="Proteomes" id="UP000824139">
    <property type="component" value="Unassembled WGS sequence"/>
</dbReference>
<sequence length="255" mass="28066">MDEPKQIVNPEHISYREYKKRLSKNPHQNLVLFISAFFILLLAFLGLAKVMSPDVDIAIGDEPEVTYEQEGIVRGNVDDRLKRLQDEDNGIGTPAESTLQPELDEKVVIPEKKQEPEPLKVQEDAPIVLEHTKSQELPSAQNNENNMQDQPKKVEETKPQDDLTQPNAAPVPPASMMPAAAQKTYKVYVGNYASAAQAEVAKGIISESNVGVNPFVKNVNGSYTLQAGSFSSSEKANSVANDLLKNNFPARVVAE</sequence>
<reference evidence="4" key="2">
    <citation type="journal article" date="2021" name="PeerJ">
        <title>Extensive microbial diversity within the chicken gut microbiome revealed by metagenomics and culture.</title>
        <authorList>
            <person name="Gilroy R."/>
            <person name="Ravi A."/>
            <person name="Getino M."/>
            <person name="Pursley I."/>
            <person name="Horton D.L."/>
            <person name="Alikhan N.F."/>
            <person name="Baker D."/>
            <person name="Gharbi K."/>
            <person name="Hall N."/>
            <person name="Watson M."/>
            <person name="Adriaenssens E.M."/>
            <person name="Foster-Nyarko E."/>
            <person name="Jarju S."/>
            <person name="Secka A."/>
            <person name="Antonio M."/>
            <person name="Oren A."/>
            <person name="Chaudhuri R.R."/>
            <person name="La Ragione R."/>
            <person name="Hildebrand F."/>
            <person name="Pallen M.J."/>
        </authorList>
    </citation>
    <scope>NUCLEOTIDE SEQUENCE</scope>
    <source>
        <strain evidence="4">CHK152-2994</strain>
    </source>
</reference>
<feature type="compositionally biased region" description="Basic and acidic residues" evidence="1">
    <location>
        <begin position="150"/>
        <end position="161"/>
    </location>
</feature>
<feature type="domain" description="SPOR" evidence="3">
    <location>
        <begin position="179"/>
        <end position="255"/>
    </location>
</feature>
<dbReference type="EMBL" id="DVJO01000212">
    <property type="protein sequence ID" value="HIS83856.1"/>
    <property type="molecule type" value="Genomic_DNA"/>
</dbReference>